<dbReference type="Proteomes" id="UP000626109">
    <property type="component" value="Unassembled WGS sequence"/>
</dbReference>
<organism evidence="2 3">
    <name type="scientific">Polarella glacialis</name>
    <name type="common">Dinoflagellate</name>
    <dbReference type="NCBI Taxonomy" id="89957"/>
    <lineage>
        <taxon>Eukaryota</taxon>
        <taxon>Sar</taxon>
        <taxon>Alveolata</taxon>
        <taxon>Dinophyceae</taxon>
        <taxon>Suessiales</taxon>
        <taxon>Suessiaceae</taxon>
        <taxon>Polarella</taxon>
    </lineage>
</organism>
<comment type="caution">
    <text evidence="2">The sequence shown here is derived from an EMBL/GenBank/DDBJ whole genome shotgun (WGS) entry which is preliminary data.</text>
</comment>
<feature type="compositionally biased region" description="Low complexity" evidence="1">
    <location>
        <begin position="213"/>
        <end position="238"/>
    </location>
</feature>
<sequence length="1048" mass="109484">MGAAVGGLATSGLRGQLQCCGDGRTASAVGSGFLRAVSSRSVPLAAPRRSNFDEQFEERDPWQDNSGYGGGGRDEEWTGCAANLDLLEDVTNSQLRRLPPGAKRAKAMFDSDGFDKKGKGKSGPPPRGQGKAKFRVDNIRTDESLYTPHGTIEGLIKDGRKDLEQQRQRHLRHSEKEKDLRARQSQMIREVRSAKTPGPETKKTSDSPSSEGAKAAADAATWSEEPVTAEAAEAGEAAEAAEEGAEQVRAEAQEGDKQQAGAAAAAAREQEPAAAAEPEPVAEDALRPQSMLRRMGVLPRRAAGPPGGATTGVVRPLGAAVPLDGARLVSALQVLVTETAGQKFVEGRGRDAQAQQQALTRLLLQLEANLESLPPRSVGELLSSLSQLGAAPEWTPRLLQRATAQAAAFDVRSAAAVLLAASRFLQRQVPERDLAGKGSNAALPPLRDVLGGRGGSASTEPSIPAAAAGLVAALRRAFLRRKSEELRAVAPLEAASLTVAWVRLRIRDAALMQPLAGALREHLEVPRSSLASASVQGALSLQDVLTCVAALGKTARADPLLLEAARRWLQQELSAPKVAELLLSRPDIFCALCRALQDVPPASKLSFSAELVRPHLLQLCVSGNNSSASQLCALLAAAGRAGLCDESFCRRVAVPAAGALLARLPPVANNNNAWEGLAAVGWALLVKSCGGLLGQLPCRMPFSFSAAAGLRSFSDLPPEPLAEAFCWLGRSCYDPVLWQEAAAVDLSPAGCSVVLGEVFRELAPAARSPAELAMACGSLGLDLEPVRSWLGAPKMPVLAELQVNSAAVLERLRAAADHLGAAQELGQAVAQEATGRRTALRLAWAAAALGAAETELVQRLMHGSGSDGFAELGELPAAEALTARQLAWHLQLPPPPPCEEASPTAEHATVQSVRQALRQLGVEHGPVSAAEAPLGLPYTVAAALPSHRLVLDIVTAADRTASGSSSGSARLRLRHLQAADWQVQELLPSCDLGPSWVPQVAASLAVARPSAFAHLAAVGREVMLGSSGSGSSGSSTPLSAKPGSGQRR</sequence>
<dbReference type="EMBL" id="CAJNNW010028461">
    <property type="protein sequence ID" value="CAE8696201.1"/>
    <property type="molecule type" value="Genomic_DNA"/>
</dbReference>
<feature type="compositionally biased region" description="Low complexity" evidence="1">
    <location>
        <begin position="258"/>
        <end position="279"/>
    </location>
</feature>
<gene>
    <name evidence="2" type="ORF">PGLA2088_LOCUS29731</name>
</gene>
<feature type="compositionally biased region" description="Basic and acidic residues" evidence="1">
    <location>
        <begin position="155"/>
        <end position="167"/>
    </location>
</feature>
<feature type="compositionally biased region" description="Basic and acidic residues" evidence="1">
    <location>
        <begin position="107"/>
        <end position="117"/>
    </location>
</feature>
<evidence type="ECO:0000256" key="1">
    <source>
        <dbReference type="SAM" id="MobiDB-lite"/>
    </source>
</evidence>
<proteinExistence type="predicted"/>
<evidence type="ECO:0000313" key="2">
    <source>
        <dbReference type="EMBL" id="CAE8696201.1"/>
    </source>
</evidence>
<feature type="compositionally biased region" description="Basic and acidic residues" evidence="1">
    <location>
        <begin position="246"/>
        <end position="257"/>
    </location>
</feature>
<feature type="region of interest" description="Disordered" evidence="1">
    <location>
        <begin position="1026"/>
        <end position="1048"/>
    </location>
</feature>
<feature type="region of interest" description="Disordered" evidence="1">
    <location>
        <begin position="50"/>
        <end position="74"/>
    </location>
</feature>
<evidence type="ECO:0000313" key="3">
    <source>
        <dbReference type="Proteomes" id="UP000626109"/>
    </source>
</evidence>
<feature type="compositionally biased region" description="Basic and acidic residues" evidence="1">
    <location>
        <begin position="134"/>
        <end position="143"/>
    </location>
</feature>
<reference evidence="2" key="1">
    <citation type="submission" date="2021-02" db="EMBL/GenBank/DDBJ databases">
        <authorList>
            <person name="Dougan E. K."/>
            <person name="Rhodes N."/>
            <person name="Thang M."/>
            <person name="Chan C."/>
        </authorList>
    </citation>
    <scope>NUCLEOTIDE SEQUENCE</scope>
</reference>
<protein>
    <submittedName>
        <fullName evidence="2">Uncharacterized protein</fullName>
    </submittedName>
</protein>
<feature type="region of interest" description="Disordered" evidence="1">
    <location>
        <begin position="100"/>
        <end position="288"/>
    </location>
</feature>
<name>A0A813K3Q8_POLGL</name>
<accession>A0A813K3Q8</accession>
<dbReference type="AlphaFoldDB" id="A0A813K3Q8"/>